<reference evidence="1" key="1">
    <citation type="submission" date="2014-11" db="EMBL/GenBank/DDBJ databases">
        <authorList>
            <person name="Amaro Gonzalez C."/>
        </authorList>
    </citation>
    <scope>NUCLEOTIDE SEQUENCE</scope>
</reference>
<accession>A0A0E9V039</accession>
<dbReference type="EMBL" id="GBXM01037226">
    <property type="protein sequence ID" value="JAH71351.1"/>
    <property type="molecule type" value="Transcribed_RNA"/>
</dbReference>
<reference evidence="1" key="2">
    <citation type="journal article" date="2015" name="Fish Shellfish Immunol.">
        <title>Early steps in the European eel (Anguilla anguilla)-Vibrio vulnificus interaction in the gills: Role of the RtxA13 toxin.</title>
        <authorList>
            <person name="Callol A."/>
            <person name="Pajuelo D."/>
            <person name="Ebbesson L."/>
            <person name="Teles M."/>
            <person name="MacKenzie S."/>
            <person name="Amaro C."/>
        </authorList>
    </citation>
    <scope>NUCLEOTIDE SEQUENCE</scope>
</reference>
<proteinExistence type="predicted"/>
<name>A0A0E9V039_ANGAN</name>
<evidence type="ECO:0000313" key="1">
    <source>
        <dbReference type="EMBL" id="JAH71351.1"/>
    </source>
</evidence>
<organism evidence="1">
    <name type="scientific">Anguilla anguilla</name>
    <name type="common">European freshwater eel</name>
    <name type="synonym">Muraena anguilla</name>
    <dbReference type="NCBI Taxonomy" id="7936"/>
    <lineage>
        <taxon>Eukaryota</taxon>
        <taxon>Metazoa</taxon>
        <taxon>Chordata</taxon>
        <taxon>Craniata</taxon>
        <taxon>Vertebrata</taxon>
        <taxon>Euteleostomi</taxon>
        <taxon>Actinopterygii</taxon>
        <taxon>Neopterygii</taxon>
        <taxon>Teleostei</taxon>
        <taxon>Anguilliformes</taxon>
        <taxon>Anguillidae</taxon>
        <taxon>Anguilla</taxon>
    </lineage>
</organism>
<sequence>MAMLDFTLLGLNS</sequence>
<protein>
    <submittedName>
        <fullName evidence="1">Uncharacterized protein</fullName>
    </submittedName>
</protein>